<sequence>MQKQTFSAKALGNEYATGVSRPAVLTTKTFLPHQRVTTEGKAMGWGGITTTRFDEISTFAEKSGKCDVCGKACKRREKFYQTLNPFNKNADGSVKTYQEIRKEIELKATEWKLKPVRHAKCE</sequence>
<organism evidence="1 2">
    <name type="scientific">Enterobacter roggenkampii</name>
    <dbReference type="NCBI Taxonomy" id="1812935"/>
    <lineage>
        <taxon>Bacteria</taxon>
        <taxon>Pseudomonadati</taxon>
        <taxon>Pseudomonadota</taxon>
        <taxon>Gammaproteobacteria</taxon>
        <taxon>Enterobacterales</taxon>
        <taxon>Enterobacteriaceae</taxon>
        <taxon>Enterobacter</taxon>
        <taxon>Enterobacter cloacae complex</taxon>
    </lineage>
</organism>
<comment type="caution">
    <text evidence="1">The sequence shown here is derived from an EMBL/GenBank/DDBJ whole genome shotgun (WGS) entry which is preliminary data.</text>
</comment>
<dbReference type="RefSeq" id="WP_047748012.1">
    <property type="nucleotide sequence ID" value="NZ_JAFFSO010000128.1"/>
</dbReference>
<name>A0A837LKV1_9ENTR</name>
<protein>
    <submittedName>
        <fullName evidence="1">Uncharacterized protein</fullName>
    </submittedName>
</protein>
<reference evidence="1 2" key="1">
    <citation type="submission" date="2015-06" db="EMBL/GenBank/DDBJ databases">
        <authorList>
            <person name="Adams M."/>
            <person name="Sutton G."/>
            <person name="Nelson K."/>
            <person name="Bonomo R."/>
            <person name="McCorrison J."/>
            <person name="Sanka R."/>
            <person name="Brinkac L."/>
            <person name="Nierman W."/>
        </authorList>
    </citation>
    <scope>NUCLEOTIDE SEQUENCE [LARGE SCALE GENOMIC DNA]</scope>
    <source>
        <strain evidence="1 2">GN02692</strain>
    </source>
</reference>
<accession>A0A837LKV1</accession>
<dbReference type="Proteomes" id="UP000036013">
    <property type="component" value="Unassembled WGS sequence"/>
</dbReference>
<evidence type="ECO:0000313" key="1">
    <source>
        <dbReference type="EMBL" id="KLQ05747.1"/>
    </source>
</evidence>
<dbReference type="AlphaFoldDB" id="A0A837LKV1"/>
<proteinExistence type="predicted"/>
<evidence type="ECO:0000313" key="2">
    <source>
        <dbReference type="Proteomes" id="UP000036013"/>
    </source>
</evidence>
<gene>
    <name evidence="1" type="ORF">ABF77_07770</name>
</gene>
<dbReference type="EMBL" id="LEDI01000012">
    <property type="protein sequence ID" value="KLQ05747.1"/>
    <property type="molecule type" value="Genomic_DNA"/>
</dbReference>